<proteinExistence type="predicted"/>
<dbReference type="Pfam" id="PF01607">
    <property type="entry name" value="CBM_14"/>
    <property type="match status" value="1"/>
</dbReference>
<dbReference type="OrthoDB" id="6516060at2759"/>
<gene>
    <name evidence="3" type="ORF">BLA29_007976</name>
</gene>
<accession>A0A1Y3BRA0</accession>
<evidence type="ECO:0000259" key="2">
    <source>
        <dbReference type="PROSITE" id="PS50940"/>
    </source>
</evidence>
<feature type="domain" description="Chitin-binding type-2" evidence="2">
    <location>
        <begin position="173"/>
        <end position="230"/>
    </location>
</feature>
<reference evidence="3 4" key="1">
    <citation type="submission" date="2017-03" db="EMBL/GenBank/DDBJ databases">
        <title>Genome Survey of Euroglyphus maynei.</title>
        <authorList>
            <person name="Arlian L.G."/>
            <person name="Morgan M.S."/>
            <person name="Rider S.D."/>
        </authorList>
    </citation>
    <scope>NUCLEOTIDE SEQUENCE [LARGE SCALE GENOMIC DNA]</scope>
    <source>
        <strain evidence="3">Arlian Lab</strain>
        <tissue evidence="3">Whole body</tissue>
    </source>
</reference>
<keyword evidence="4" id="KW-1185">Reference proteome</keyword>
<dbReference type="EMBL" id="MUJZ01009041">
    <property type="protein sequence ID" value="OTF82313.1"/>
    <property type="molecule type" value="Genomic_DNA"/>
</dbReference>
<comment type="caution">
    <text evidence="3">The sequence shown here is derived from an EMBL/GenBank/DDBJ whole genome shotgun (WGS) entry which is preliminary data.</text>
</comment>
<dbReference type="InterPro" id="IPR002557">
    <property type="entry name" value="Chitin-bd_dom"/>
</dbReference>
<sequence>VENETVLSRSKRQAAVVNPSELERFIGNLPEGAVIKKIDPATTELLLRLLRNTNASDDIVRKKITKIYYVHLTPKENGNLFNQNATLNREDSPPVLTHIDYQRNRQPAPYQENFPITRPNYVDTPRRRPLPSSSTTTTRATTTTTTTTTETPPIMTTSKPKFILNEQDYEYGEILCEGRFSGGVPDFRNDCRLYFECNTQTIDTYACPEDQRYDMSRQTCVPEREAYCPRFSSPSSSMPMRNRRR</sequence>
<feature type="compositionally biased region" description="Low complexity" evidence="1">
    <location>
        <begin position="130"/>
        <end position="156"/>
    </location>
</feature>
<feature type="region of interest" description="Disordered" evidence="1">
    <location>
        <begin position="109"/>
        <end position="156"/>
    </location>
</feature>
<evidence type="ECO:0000313" key="3">
    <source>
        <dbReference type="EMBL" id="OTF82313.1"/>
    </source>
</evidence>
<dbReference type="SUPFAM" id="SSF57625">
    <property type="entry name" value="Invertebrate chitin-binding proteins"/>
    <property type="match status" value="1"/>
</dbReference>
<name>A0A1Y3BRA0_EURMA</name>
<dbReference type="InterPro" id="IPR036508">
    <property type="entry name" value="Chitin-bd_dom_sf"/>
</dbReference>
<dbReference type="GO" id="GO:0005576">
    <property type="term" value="C:extracellular region"/>
    <property type="evidence" value="ECO:0007669"/>
    <property type="project" value="InterPro"/>
</dbReference>
<dbReference type="Proteomes" id="UP000194236">
    <property type="component" value="Unassembled WGS sequence"/>
</dbReference>
<evidence type="ECO:0000313" key="4">
    <source>
        <dbReference type="Proteomes" id="UP000194236"/>
    </source>
</evidence>
<protein>
    <recommendedName>
        <fullName evidence="2">Chitin-binding type-2 domain-containing protein</fullName>
    </recommendedName>
</protein>
<dbReference type="AlphaFoldDB" id="A0A1Y3BRA0"/>
<dbReference type="GO" id="GO:0008061">
    <property type="term" value="F:chitin binding"/>
    <property type="evidence" value="ECO:0007669"/>
    <property type="project" value="InterPro"/>
</dbReference>
<dbReference type="PROSITE" id="PS50940">
    <property type="entry name" value="CHIT_BIND_II"/>
    <property type="match status" value="1"/>
</dbReference>
<organism evidence="3 4">
    <name type="scientific">Euroglyphus maynei</name>
    <name type="common">Mayne's house dust mite</name>
    <dbReference type="NCBI Taxonomy" id="6958"/>
    <lineage>
        <taxon>Eukaryota</taxon>
        <taxon>Metazoa</taxon>
        <taxon>Ecdysozoa</taxon>
        <taxon>Arthropoda</taxon>
        <taxon>Chelicerata</taxon>
        <taxon>Arachnida</taxon>
        <taxon>Acari</taxon>
        <taxon>Acariformes</taxon>
        <taxon>Sarcoptiformes</taxon>
        <taxon>Astigmata</taxon>
        <taxon>Psoroptidia</taxon>
        <taxon>Analgoidea</taxon>
        <taxon>Pyroglyphidae</taxon>
        <taxon>Pyroglyphinae</taxon>
        <taxon>Euroglyphus</taxon>
    </lineage>
</organism>
<evidence type="ECO:0000256" key="1">
    <source>
        <dbReference type="SAM" id="MobiDB-lite"/>
    </source>
</evidence>
<feature type="non-terminal residue" evidence="3">
    <location>
        <position position="1"/>
    </location>
</feature>